<keyword evidence="2" id="KW-1185">Reference proteome</keyword>
<dbReference type="EMBL" id="JADYXP020000013">
    <property type="protein sequence ID" value="KAL0111753.1"/>
    <property type="molecule type" value="Genomic_DNA"/>
</dbReference>
<sequence length="75" mass="8911">MTLRCVLFRTTVSLSRLNIEIIHVHTVLNSPRKYTDLILKPSGRRKILLCFSFCYTRLLDSDKTRTWTGADRRRR</sequence>
<dbReference type="AlphaFoldDB" id="A0AAW2F8H5"/>
<name>A0AAW2F8H5_9HYME</name>
<evidence type="ECO:0000313" key="1">
    <source>
        <dbReference type="EMBL" id="KAL0111753.1"/>
    </source>
</evidence>
<evidence type="ECO:0000313" key="2">
    <source>
        <dbReference type="Proteomes" id="UP001430953"/>
    </source>
</evidence>
<protein>
    <recommendedName>
        <fullName evidence="3">Secreted protein</fullName>
    </recommendedName>
</protein>
<organism evidence="1 2">
    <name type="scientific">Cardiocondyla obscurior</name>
    <dbReference type="NCBI Taxonomy" id="286306"/>
    <lineage>
        <taxon>Eukaryota</taxon>
        <taxon>Metazoa</taxon>
        <taxon>Ecdysozoa</taxon>
        <taxon>Arthropoda</taxon>
        <taxon>Hexapoda</taxon>
        <taxon>Insecta</taxon>
        <taxon>Pterygota</taxon>
        <taxon>Neoptera</taxon>
        <taxon>Endopterygota</taxon>
        <taxon>Hymenoptera</taxon>
        <taxon>Apocrita</taxon>
        <taxon>Aculeata</taxon>
        <taxon>Formicoidea</taxon>
        <taxon>Formicidae</taxon>
        <taxon>Myrmicinae</taxon>
        <taxon>Cardiocondyla</taxon>
    </lineage>
</organism>
<comment type="caution">
    <text evidence="1">The sequence shown here is derived from an EMBL/GenBank/DDBJ whole genome shotgun (WGS) entry which is preliminary data.</text>
</comment>
<evidence type="ECO:0008006" key="3">
    <source>
        <dbReference type="Google" id="ProtNLM"/>
    </source>
</evidence>
<accession>A0AAW2F8H5</accession>
<gene>
    <name evidence="1" type="ORF">PUN28_013146</name>
</gene>
<proteinExistence type="predicted"/>
<reference evidence="1 2" key="1">
    <citation type="submission" date="2023-03" db="EMBL/GenBank/DDBJ databases">
        <title>High recombination rates correlate with genetic variation in Cardiocondyla obscurior ants.</title>
        <authorList>
            <person name="Errbii M."/>
        </authorList>
    </citation>
    <scope>NUCLEOTIDE SEQUENCE [LARGE SCALE GENOMIC DNA]</scope>
    <source>
        <strain evidence="1">Alpha-2009</strain>
        <tissue evidence="1">Whole body</tissue>
    </source>
</reference>
<dbReference type="Proteomes" id="UP001430953">
    <property type="component" value="Unassembled WGS sequence"/>
</dbReference>